<protein>
    <submittedName>
        <fullName evidence="1">Uncharacterized protein</fullName>
    </submittedName>
</protein>
<sequence length="89" mass="10280">MMEINKIRNIDELKAAKRVIAARVGDKERELDRRIRNAQNNLRRISRPFGVLRSAASWIFALGPLKNGRSLGYKVGYAIASRLFQRKRI</sequence>
<dbReference type="AlphaFoldDB" id="A0A9D9EGF9"/>
<reference evidence="1" key="2">
    <citation type="journal article" date="2021" name="PeerJ">
        <title>Extensive microbial diversity within the chicken gut microbiome revealed by metagenomics and culture.</title>
        <authorList>
            <person name="Gilroy R."/>
            <person name="Ravi A."/>
            <person name="Getino M."/>
            <person name="Pursley I."/>
            <person name="Horton D.L."/>
            <person name="Alikhan N.F."/>
            <person name="Baker D."/>
            <person name="Gharbi K."/>
            <person name="Hall N."/>
            <person name="Watson M."/>
            <person name="Adriaenssens E.M."/>
            <person name="Foster-Nyarko E."/>
            <person name="Jarju S."/>
            <person name="Secka A."/>
            <person name="Antonio M."/>
            <person name="Oren A."/>
            <person name="Chaudhuri R.R."/>
            <person name="La Ragione R."/>
            <person name="Hildebrand F."/>
            <person name="Pallen M.J."/>
        </authorList>
    </citation>
    <scope>NUCLEOTIDE SEQUENCE</scope>
    <source>
        <strain evidence="1">D3-1215</strain>
    </source>
</reference>
<reference evidence="1" key="1">
    <citation type="submission" date="2020-10" db="EMBL/GenBank/DDBJ databases">
        <authorList>
            <person name="Gilroy R."/>
        </authorList>
    </citation>
    <scope>NUCLEOTIDE SEQUENCE</scope>
    <source>
        <strain evidence="1">D3-1215</strain>
    </source>
</reference>
<gene>
    <name evidence="1" type="ORF">IAC32_02125</name>
</gene>
<accession>A0A9D9EGF9</accession>
<dbReference type="EMBL" id="JADIMR010000031">
    <property type="protein sequence ID" value="MBO8446528.1"/>
    <property type="molecule type" value="Genomic_DNA"/>
</dbReference>
<name>A0A9D9EGF9_9BACT</name>
<proteinExistence type="predicted"/>
<evidence type="ECO:0000313" key="2">
    <source>
        <dbReference type="Proteomes" id="UP000823637"/>
    </source>
</evidence>
<organism evidence="1 2">
    <name type="scientific">Candidatus Enterocola intestinipullorum</name>
    <dbReference type="NCBI Taxonomy" id="2840783"/>
    <lineage>
        <taxon>Bacteria</taxon>
        <taxon>Pseudomonadati</taxon>
        <taxon>Bacteroidota</taxon>
        <taxon>Bacteroidia</taxon>
        <taxon>Bacteroidales</taxon>
        <taxon>Candidatus Enterocola</taxon>
    </lineage>
</organism>
<dbReference type="Proteomes" id="UP000823637">
    <property type="component" value="Unassembled WGS sequence"/>
</dbReference>
<comment type="caution">
    <text evidence="1">The sequence shown here is derived from an EMBL/GenBank/DDBJ whole genome shotgun (WGS) entry which is preliminary data.</text>
</comment>
<evidence type="ECO:0000313" key="1">
    <source>
        <dbReference type="EMBL" id="MBO8446528.1"/>
    </source>
</evidence>